<evidence type="ECO:0000313" key="4">
    <source>
        <dbReference type="EMBL" id="KAF2604662.1"/>
    </source>
</evidence>
<proteinExistence type="inferred from homology"/>
<dbReference type="InterPro" id="IPR002885">
    <property type="entry name" value="PPR_rpt"/>
</dbReference>
<reference evidence="4" key="1">
    <citation type="submission" date="2019-12" db="EMBL/GenBank/DDBJ databases">
        <title>Genome sequencing and annotation of Brassica cretica.</title>
        <authorList>
            <person name="Studholme D.J."/>
            <person name="Sarris P.F."/>
        </authorList>
    </citation>
    <scope>NUCLEOTIDE SEQUENCE</scope>
    <source>
        <strain evidence="4">PFS-102/07</strain>
        <tissue evidence="4">Leaf</tissue>
    </source>
</reference>
<dbReference type="PANTHER" id="PTHR47938">
    <property type="entry name" value="RESPIRATORY COMPLEX I CHAPERONE (CIA84), PUTATIVE (AFU_ORTHOLOGUE AFUA_2G06020)-RELATED"/>
    <property type="match status" value="1"/>
</dbReference>
<gene>
    <name evidence="4" type="ORF">F2Q70_00025193</name>
</gene>
<evidence type="ECO:0000256" key="3">
    <source>
        <dbReference type="PROSITE-ProRule" id="PRU00708"/>
    </source>
</evidence>
<protein>
    <submittedName>
        <fullName evidence="4">Uncharacterized protein</fullName>
    </submittedName>
</protein>
<dbReference type="Pfam" id="PF12854">
    <property type="entry name" value="PPR_1"/>
    <property type="match status" value="1"/>
</dbReference>
<comment type="caution">
    <text evidence="4">The sequence shown here is derived from an EMBL/GenBank/DDBJ whole genome shotgun (WGS) entry which is preliminary data.</text>
</comment>
<dbReference type="Gene3D" id="1.25.40.10">
    <property type="entry name" value="Tetratricopeptide repeat domain"/>
    <property type="match status" value="3"/>
</dbReference>
<feature type="repeat" description="PPR" evidence="3">
    <location>
        <begin position="166"/>
        <end position="200"/>
    </location>
</feature>
<dbReference type="GO" id="GO:0003729">
    <property type="term" value="F:mRNA binding"/>
    <property type="evidence" value="ECO:0007669"/>
    <property type="project" value="TreeGrafter"/>
</dbReference>
<keyword evidence="2" id="KW-0677">Repeat</keyword>
<dbReference type="EMBL" id="QGKY02000094">
    <property type="protein sequence ID" value="KAF2604662.1"/>
    <property type="molecule type" value="Genomic_DNA"/>
</dbReference>
<dbReference type="InterPro" id="IPR011990">
    <property type="entry name" value="TPR-like_helical_dom_sf"/>
</dbReference>
<dbReference type="PROSITE" id="PS51375">
    <property type="entry name" value="PPR"/>
    <property type="match status" value="6"/>
</dbReference>
<evidence type="ECO:0000256" key="1">
    <source>
        <dbReference type="ARBA" id="ARBA00007626"/>
    </source>
</evidence>
<feature type="repeat" description="PPR" evidence="3">
    <location>
        <begin position="103"/>
        <end position="137"/>
    </location>
</feature>
<evidence type="ECO:0000256" key="2">
    <source>
        <dbReference type="ARBA" id="ARBA00022737"/>
    </source>
</evidence>
<sequence>MATRLLHLHRHRLEKGDSGTTLSFNRLLSLSLWFRAFCDYRAILRNSLPFNEALDLFTRMVESRPLPSTVDFTKLLTAISKSKRYDVVIALCNHLETLGIPHDLYTCNLVMNCFSRSSQPHLASSFLGKMMKLGFSPDIVTFTSLVNGNRPEDAMYIVNRMGIEPDVVMYTTLIESLCRNGLVDNAMSLFNQMESNGVKADAVTYTSLVNGLCNSGRLSDAVSLLNDMMRRRINPDVVTFNALIDGFVKKGKLLEARELYSEMIRVSVAPDVFTYTSLINGLCMEGRVDEAKEMFYSMEDKGCFPDVVAYTSLINGFCKSRKVEYGMKLFYEMTQRGLLGPFDEWVIFWTAQISLSSISLLLSTCAFFAWVSSMADHVMVIAGEWKMSDDGSWTFSIDKHHMSRIVSLAPTTTLLDMEKNVLKEYFPNIEALPSAYLSYWPPNTKELATGISTPPVMLTHDGSILYFYRHFEAHKGMNLFFTFKVHPEQTNASQVANNLFPFTTPNQPIQKSHYLFNRFTSPYHPLSCPSPPSTAASKIPGFSLFPDADVLEDIPTKHTSPI</sequence>
<dbReference type="PANTHER" id="PTHR47938:SF35">
    <property type="entry name" value="PENTATRICOPEPTIDE REPEAT-CONTAINING PROTEIN 4, MITOCHONDRIAL-RELATED"/>
    <property type="match status" value="1"/>
</dbReference>
<dbReference type="AlphaFoldDB" id="A0A8S9LEG2"/>
<dbReference type="NCBIfam" id="TIGR00756">
    <property type="entry name" value="PPR"/>
    <property type="match status" value="6"/>
</dbReference>
<name>A0A8S9LEG2_BRACR</name>
<dbReference type="Pfam" id="PF13041">
    <property type="entry name" value="PPR_2"/>
    <property type="match status" value="3"/>
</dbReference>
<accession>A0A8S9LEG2</accession>
<feature type="repeat" description="PPR" evidence="3">
    <location>
        <begin position="271"/>
        <end position="305"/>
    </location>
</feature>
<organism evidence="4">
    <name type="scientific">Brassica cretica</name>
    <name type="common">Mustard</name>
    <dbReference type="NCBI Taxonomy" id="69181"/>
    <lineage>
        <taxon>Eukaryota</taxon>
        <taxon>Viridiplantae</taxon>
        <taxon>Streptophyta</taxon>
        <taxon>Embryophyta</taxon>
        <taxon>Tracheophyta</taxon>
        <taxon>Spermatophyta</taxon>
        <taxon>Magnoliopsida</taxon>
        <taxon>eudicotyledons</taxon>
        <taxon>Gunneridae</taxon>
        <taxon>Pentapetalae</taxon>
        <taxon>rosids</taxon>
        <taxon>malvids</taxon>
        <taxon>Brassicales</taxon>
        <taxon>Brassicaceae</taxon>
        <taxon>Brassiceae</taxon>
        <taxon>Brassica</taxon>
    </lineage>
</organism>
<feature type="repeat" description="PPR" evidence="3">
    <location>
        <begin position="236"/>
        <end position="270"/>
    </location>
</feature>
<feature type="repeat" description="PPR" evidence="3">
    <location>
        <begin position="201"/>
        <end position="235"/>
    </location>
</feature>
<comment type="similarity">
    <text evidence="1">Belongs to the PPR family. P subfamily.</text>
</comment>
<feature type="repeat" description="PPR" evidence="3">
    <location>
        <begin position="306"/>
        <end position="340"/>
    </location>
</feature>